<keyword evidence="2" id="KW-0645">Protease</keyword>
<evidence type="ECO:0000259" key="5">
    <source>
        <dbReference type="Pfam" id="PF03717"/>
    </source>
</evidence>
<dbReference type="GO" id="GO:0005886">
    <property type="term" value="C:plasma membrane"/>
    <property type="evidence" value="ECO:0007669"/>
    <property type="project" value="TreeGrafter"/>
</dbReference>
<dbReference type="Gene3D" id="3.40.710.10">
    <property type="entry name" value="DD-peptidase/beta-lactamase superfamily"/>
    <property type="match status" value="1"/>
</dbReference>
<dbReference type="Proteomes" id="UP001143486">
    <property type="component" value="Unassembled WGS sequence"/>
</dbReference>
<dbReference type="InterPro" id="IPR001460">
    <property type="entry name" value="PCN-bd_Tpept"/>
</dbReference>
<accession>A0A9W6IJD7</accession>
<protein>
    <submittedName>
        <fullName evidence="6">Penicillin-binding protein 3</fullName>
    </submittedName>
</protein>
<dbReference type="InterPro" id="IPR036138">
    <property type="entry name" value="PBP_dimer_sf"/>
</dbReference>
<organism evidence="6 7">
    <name type="scientific">Maricaulis virginensis</name>
    <dbReference type="NCBI Taxonomy" id="144022"/>
    <lineage>
        <taxon>Bacteria</taxon>
        <taxon>Pseudomonadati</taxon>
        <taxon>Pseudomonadota</taxon>
        <taxon>Alphaproteobacteria</taxon>
        <taxon>Maricaulales</taxon>
        <taxon>Maricaulaceae</taxon>
        <taxon>Maricaulis</taxon>
    </lineage>
</organism>
<dbReference type="InterPro" id="IPR050515">
    <property type="entry name" value="Beta-lactam/transpept"/>
</dbReference>
<dbReference type="GO" id="GO:0071555">
    <property type="term" value="P:cell wall organization"/>
    <property type="evidence" value="ECO:0007669"/>
    <property type="project" value="TreeGrafter"/>
</dbReference>
<dbReference type="InterPro" id="IPR012338">
    <property type="entry name" value="Beta-lactam/transpept-like"/>
</dbReference>
<dbReference type="RefSeq" id="WP_271184970.1">
    <property type="nucleotide sequence ID" value="NZ_BSFE01000001.1"/>
</dbReference>
<dbReference type="GO" id="GO:0004180">
    <property type="term" value="F:carboxypeptidase activity"/>
    <property type="evidence" value="ECO:0007669"/>
    <property type="project" value="UniProtKB-KW"/>
</dbReference>
<evidence type="ECO:0000259" key="4">
    <source>
        <dbReference type="Pfam" id="PF00905"/>
    </source>
</evidence>
<dbReference type="Pfam" id="PF03717">
    <property type="entry name" value="PBP_dimer"/>
    <property type="match status" value="1"/>
</dbReference>
<keyword evidence="2" id="KW-0121">Carboxypeptidase</keyword>
<evidence type="ECO:0000256" key="1">
    <source>
        <dbReference type="ARBA" id="ARBA00004370"/>
    </source>
</evidence>
<dbReference type="Gene3D" id="3.90.1310.10">
    <property type="entry name" value="Penicillin-binding protein 2a (Domain 2)"/>
    <property type="match status" value="1"/>
</dbReference>
<name>A0A9W6IJD7_9PROT</name>
<dbReference type="GO" id="GO:0008658">
    <property type="term" value="F:penicillin binding"/>
    <property type="evidence" value="ECO:0007669"/>
    <property type="project" value="InterPro"/>
</dbReference>
<gene>
    <name evidence="6" type="primary">ftsI</name>
    <name evidence="6" type="ORF">GCM10017621_00770</name>
</gene>
<proteinExistence type="predicted"/>
<dbReference type="PANTHER" id="PTHR30627:SF1">
    <property type="entry name" value="PEPTIDOGLYCAN D,D-TRANSPEPTIDASE FTSI"/>
    <property type="match status" value="1"/>
</dbReference>
<evidence type="ECO:0000313" key="6">
    <source>
        <dbReference type="EMBL" id="GLK50569.1"/>
    </source>
</evidence>
<evidence type="ECO:0000256" key="2">
    <source>
        <dbReference type="ARBA" id="ARBA00022645"/>
    </source>
</evidence>
<dbReference type="AlphaFoldDB" id="A0A9W6IJD7"/>
<dbReference type="Pfam" id="PF00905">
    <property type="entry name" value="Transpeptidase"/>
    <property type="match status" value="1"/>
</dbReference>
<dbReference type="Gene3D" id="3.30.450.330">
    <property type="match status" value="1"/>
</dbReference>
<keyword evidence="2" id="KW-0378">Hydrolase</keyword>
<comment type="caution">
    <text evidence="6">The sequence shown here is derived from an EMBL/GenBank/DDBJ whole genome shotgun (WGS) entry which is preliminary data.</text>
</comment>
<dbReference type="PANTHER" id="PTHR30627">
    <property type="entry name" value="PEPTIDOGLYCAN D,D-TRANSPEPTIDASE"/>
    <property type="match status" value="1"/>
</dbReference>
<reference evidence="6" key="2">
    <citation type="submission" date="2023-01" db="EMBL/GenBank/DDBJ databases">
        <authorList>
            <person name="Sun Q."/>
            <person name="Evtushenko L."/>
        </authorList>
    </citation>
    <scope>NUCLEOTIDE SEQUENCE</scope>
    <source>
        <strain evidence="6">VKM B-1513</strain>
    </source>
</reference>
<keyword evidence="3" id="KW-0472">Membrane</keyword>
<evidence type="ECO:0000313" key="7">
    <source>
        <dbReference type="Proteomes" id="UP001143486"/>
    </source>
</evidence>
<dbReference type="EMBL" id="BSFE01000001">
    <property type="protein sequence ID" value="GLK50569.1"/>
    <property type="molecule type" value="Genomic_DNA"/>
</dbReference>
<comment type="subcellular location">
    <subcellularLocation>
        <location evidence="1">Membrane</location>
    </subcellularLocation>
</comment>
<sequence>MRLWPFRRQVSARSRSVALPPLAEAAPADMSRLLRIESDETKALEAARSRLRIMGMSLGVGFLLLAGRAVDIAVMGPADAAPIARQAVHAETRGDLFDRTGQVLATTLQTHSLYADPSLVWDARETAEALATVLPDIDVDALTEELGGRGRFVWVQRNLTPRQRQAVFSLGLPGLGFRMEPRRVYPRGRLASHIVGYTDRDMAGLAGAERAFDSALLSGDGRPVALSIDMSVQFHVDEVLRSTMADFEADAAVGVVMNVRTGEILSMVSLPDYDPNRPTDADASGRLNRAAQSVYEMGSTFKAFTVAMALENGTATLESGYDASNPLRIGGHTIHDYHAENRQLTLAEIFTHSSNIGSSLIALEAGAEAQRGFLGDLRLLERAPIELAESADPLLPRQWGPTETATISYGHGLAVSPIATIAAFAAIANDGVYVPPTLLPVAADETIVGERVMSSEAARAVIELMRENVTEGTGGYAEAIGYRVAGKTGTAEKPSRGGYDRNRLISSFSAVFPSDDPQYAVLVLLDEPHGNESTYGYATGGWTAAPAVGDIVSRIAPILGVERADTDHGERAALIRAALMPEIIP</sequence>
<feature type="domain" description="Penicillin-binding protein transpeptidase" evidence="4">
    <location>
        <begin position="254"/>
        <end position="539"/>
    </location>
</feature>
<dbReference type="SUPFAM" id="SSF56601">
    <property type="entry name" value="beta-lactamase/transpeptidase-like"/>
    <property type="match status" value="1"/>
</dbReference>
<evidence type="ECO:0000256" key="3">
    <source>
        <dbReference type="ARBA" id="ARBA00023136"/>
    </source>
</evidence>
<dbReference type="InterPro" id="IPR005311">
    <property type="entry name" value="PBP_dimer"/>
</dbReference>
<dbReference type="SUPFAM" id="SSF56519">
    <property type="entry name" value="Penicillin binding protein dimerisation domain"/>
    <property type="match status" value="1"/>
</dbReference>
<reference evidence="6" key="1">
    <citation type="journal article" date="2014" name="Int. J. Syst. Evol. Microbiol.">
        <title>Complete genome sequence of Corynebacterium casei LMG S-19264T (=DSM 44701T), isolated from a smear-ripened cheese.</title>
        <authorList>
            <consortium name="US DOE Joint Genome Institute (JGI-PGF)"/>
            <person name="Walter F."/>
            <person name="Albersmeier A."/>
            <person name="Kalinowski J."/>
            <person name="Ruckert C."/>
        </authorList>
    </citation>
    <scope>NUCLEOTIDE SEQUENCE</scope>
    <source>
        <strain evidence="6">VKM B-1513</strain>
    </source>
</reference>
<keyword evidence="7" id="KW-1185">Reference proteome</keyword>
<feature type="domain" description="Penicillin-binding protein dimerisation" evidence="5">
    <location>
        <begin position="92"/>
        <end position="200"/>
    </location>
</feature>